<evidence type="ECO:0000313" key="9">
    <source>
        <dbReference type="Proteomes" id="UP000680588"/>
    </source>
</evidence>
<name>A0A975PDF1_9MICC</name>
<evidence type="ECO:0000259" key="7">
    <source>
        <dbReference type="Pfam" id="PF00248"/>
    </source>
</evidence>
<dbReference type="InterPro" id="IPR036812">
    <property type="entry name" value="NAD(P)_OxRdtase_dom_sf"/>
</dbReference>
<dbReference type="GO" id="GO:0016616">
    <property type="term" value="F:oxidoreductase activity, acting on the CH-OH group of donors, NAD or NADP as acceptor"/>
    <property type="evidence" value="ECO:0007669"/>
    <property type="project" value="UniProtKB-ARBA"/>
</dbReference>
<evidence type="ECO:0000313" key="8">
    <source>
        <dbReference type="EMBL" id="QWQ34969.1"/>
    </source>
</evidence>
<dbReference type="Gene3D" id="3.20.20.100">
    <property type="entry name" value="NADP-dependent oxidoreductase domain"/>
    <property type="match status" value="1"/>
</dbReference>
<dbReference type="Pfam" id="PF00248">
    <property type="entry name" value="Aldo_ket_red"/>
    <property type="match status" value="1"/>
</dbReference>
<evidence type="ECO:0000256" key="3">
    <source>
        <dbReference type="ARBA" id="ARBA00023002"/>
    </source>
</evidence>
<reference evidence="8" key="1">
    <citation type="submission" date="2021-06" db="EMBL/GenBank/DDBJ databases">
        <title>Novel species in genus Arthrobacter.</title>
        <authorList>
            <person name="Zhang G."/>
        </authorList>
    </citation>
    <scope>NUCLEOTIDE SEQUENCE</scope>
    <source>
        <strain evidence="8">Zg-ZUI122</strain>
    </source>
</reference>
<dbReference type="PRINTS" id="PR00069">
    <property type="entry name" value="ALDKETRDTASE"/>
</dbReference>
<dbReference type="Proteomes" id="UP000680588">
    <property type="component" value="Chromosome"/>
</dbReference>
<sequence>MEPAPKLNFNNGVRMDQVGFGTYKVPAPDAADLVTLALGTGYRHIDTAALYGNEEGVGEAVRDFIADENVNRNEIFLTSKVWNTDQGYDSTLRAFDATMARLGLDTLDLYLIHWPCPERGLFIDTYRALEELYRSGRVRAIGVSNFLPDHLQQLMDATDVVPAVNQVELHPWLQQRPLTKLHQELGIRTVAWSPLGRGAVLADPVISSIAADLGVSPARVILRWHMEQGNIAIPKASSAERIAENLDVFSFELTPEQQTAITGLDRNQRSGSHPDKVN</sequence>
<dbReference type="InterPro" id="IPR018170">
    <property type="entry name" value="Aldo/ket_reductase_CS"/>
</dbReference>
<comment type="similarity">
    <text evidence="1">Belongs to the aldo/keto reductase family.</text>
</comment>
<dbReference type="InterPro" id="IPR023210">
    <property type="entry name" value="NADP_OxRdtase_dom"/>
</dbReference>
<proteinExistence type="inferred from homology"/>
<keyword evidence="2" id="KW-0521">NADP</keyword>
<protein>
    <submittedName>
        <fullName evidence="8">Aldo/keto reductase</fullName>
    </submittedName>
</protein>
<dbReference type="PROSITE" id="PS00798">
    <property type="entry name" value="ALDOKETO_REDUCTASE_1"/>
    <property type="match status" value="1"/>
</dbReference>
<keyword evidence="9" id="KW-1185">Reference proteome</keyword>
<dbReference type="PANTHER" id="PTHR43827">
    <property type="entry name" value="2,5-DIKETO-D-GLUCONIC ACID REDUCTASE"/>
    <property type="match status" value="1"/>
</dbReference>
<dbReference type="EMBL" id="CP076456">
    <property type="protein sequence ID" value="QWQ34969.1"/>
    <property type="molecule type" value="Genomic_DNA"/>
</dbReference>
<evidence type="ECO:0000256" key="4">
    <source>
        <dbReference type="PIRSR" id="PIRSR000097-1"/>
    </source>
</evidence>
<evidence type="ECO:0000256" key="6">
    <source>
        <dbReference type="PIRSR" id="PIRSR000097-3"/>
    </source>
</evidence>
<keyword evidence="3" id="KW-0560">Oxidoreductase</keyword>
<dbReference type="FunFam" id="3.20.20.100:FF:000015">
    <property type="entry name" value="Oxidoreductase, aldo/keto reductase family"/>
    <property type="match status" value="1"/>
</dbReference>
<evidence type="ECO:0000256" key="2">
    <source>
        <dbReference type="ARBA" id="ARBA00022857"/>
    </source>
</evidence>
<organism evidence="8 9">
    <name type="scientific">Arthrobacter sunyaminii</name>
    <dbReference type="NCBI Taxonomy" id="2816859"/>
    <lineage>
        <taxon>Bacteria</taxon>
        <taxon>Bacillati</taxon>
        <taxon>Actinomycetota</taxon>
        <taxon>Actinomycetes</taxon>
        <taxon>Micrococcales</taxon>
        <taxon>Micrococcaceae</taxon>
        <taxon>Arthrobacter</taxon>
    </lineage>
</organism>
<evidence type="ECO:0000256" key="1">
    <source>
        <dbReference type="ARBA" id="ARBA00007905"/>
    </source>
</evidence>
<feature type="domain" description="NADP-dependent oxidoreductase" evidence="7">
    <location>
        <begin position="20"/>
        <end position="264"/>
    </location>
</feature>
<accession>A0A975PDF1</accession>
<feature type="active site" description="Proton donor" evidence="4">
    <location>
        <position position="51"/>
    </location>
</feature>
<dbReference type="KEGG" id="asun:KG104_10515"/>
<dbReference type="AlphaFoldDB" id="A0A975PDF1"/>
<gene>
    <name evidence="8" type="ORF">KG104_10515</name>
</gene>
<dbReference type="RefSeq" id="WP_207346979.1">
    <property type="nucleotide sequence ID" value="NZ_CP076456.1"/>
</dbReference>
<dbReference type="PIRSF" id="PIRSF000097">
    <property type="entry name" value="AKR"/>
    <property type="match status" value="1"/>
</dbReference>
<evidence type="ECO:0000256" key="5">
    <source>
        <dbReference type="PIRSR" id="PIRSR000097-2"/>
    </source>
</evidence>
<dbReference type="PROSITE" id="PS00062">
    <property type="entry name" value="ALDOKETO_REDUCTASE_2"/>
    <property type="match status" value="1"/>
</dbReference>
<dbReference type="PANTHER" id="PTHR43827:SF3">
    <property type="entry name" value="NADP-DEPENDENT OXIDOREDUCTASE DOMAIN-CONTAINING PROTEIN"/>
    <property type="match status" value="1"/>
</dbReference>
<dbReference type="InterPro" id="IPR020471">
    <property type="entry name" value="AKR"/>
</dbReference>
<feature type="site" description="Lowers pKa of active site Tyr" evidence="6">
    <location>
        <position position="80"/>
    </location>
</feature>
<feature type="binding site" evidence="5">
    <location>
        <position position="113"/>
    </location>
    <ligand>
        <name>substrate</name>
    </ligand>
</feature>
<dbReference type="SUPFAM" id="SSF51430">
    <property type="entry name" value="NAD(P)-linked oxidoreductase"/>
    <property type="match status" value="1"/>
</dbReference>